<dbReference type="AlphaFoldDB" id="A0A382USN9"/>
<sequence>MPGRAALATTLFFFAQGATQAQQLNNKNNDLNIDPPPESVVQSVEVGSGSGTSYTVTVLFVKSRQGGDSTASASTGIEEQSAFDGALELLQEKPYLAAAQGFVGFLREYPHSVLAGEAWYWLGESRYLDRGFDDAVTAMTTLLKYFPGSALAGAAQLKLGYSYNELRRYHQARETLNRVLEDFPEDETAVLAKVLLGQM</sequence>
<protein>
    <submittedName>
        <fullName evidence="1">Uncharacterized protein</fullName>
    </submittedName>
</protein>
<name>A0A382USN9_9ZZZZ</name>
<dbReference type="Pfam" id="PF13174">
    <property type="entry name" value="TPR_6"/>
    <property type="match status" value="2"/>
</dbReference>
<dbReference type="SUPFAM" id="SSF48452">
    <property type="entry name" value="TPR-like"/>
    <property type="match status" value="1"/>
</dbReference>
<gene>
    <name evidence="1" type="ORF">METZ01_LOCUS390076</name>
</gene>
<dbReference type="Gene3D" id="1.25.40.10">
    <property type="entry name" value="Tetratricopeptide repeat domain"/>
    <property type="match status" value="1"/>
</dbReference>
<dbReference type="InterPro" id="IPR014162">
    <property type="entry name" value="CpoB_C"/>
</dbReference>
<dbReference type="NCBIfam" id="TIGR02795">
    <property type="entry name" value="tol_pal_ybgF"/>
    <property type="match status" value="1"/>
</dbReference>
<dbReference type="PROSITE" id="PS50005">
    <property type="entry name" value="TPR"/>
    <property type="match status" value="1"/>
</dbReference>
<accession>A0A382USN9</accession>
<organism evidence="1">
    <name type="scientific">marine metagenome</name>
    <dbReference type="NCBI Taxonomy" id="408172"/>
    <lineage>
        <taxon>unclassified sequences</taxon>
        <taxon>metagenomes</taxon>
        <taxon>ecological metagenomes</taxon>
    </lineage>
</organism>
<evidence type="ECO:0000313" key="1">
    <source>
        <dbReference type="EMBL" id="SVD37222.1"/>
    </source>
</evidence>
<dbReference type="EMBL" id="UINC01146476">
    <property type="protein sequence ID" value="SVD37222.1"/>
    <property type="molecule type" value="Genomic_DNA"/>
</dbReference>
<feature type="non-terminal residue" evidence="1">
    <location>
        <position position="199"/>
    </location>
</feature>
<reference evidence="1" key="1">
    <citation type="submission" date="2018-05" db="EMBL/GenBank/DDBJ databases">
        <authorList>
            <person name="Lanie J.A."/>
            <person name="Ng W.-L."/>
            <person name="Kazmierczak K.M."/>
            <person name="Andrzejewski T.M."/>
            <person name="Davidsen T.M."/>
            <person name="Wayne K.J."/>
            <person name="Tettelin H."/>
            <person name="Glass J.I."/>
            <person name="Rusch D."/>
            <person name="Podicherti R."/>
            <person name="Tsui H.-C.T."/>
            <person name="Winkler M.E."/>
        </authorList>
    </citation>
    <scope>NUCLEOTIDE SEQUENCE</scope>
</reference>
<proteinExistence type="predicted"/>
<dbReference type="InterPro" id="IPR011990">
    <property type="entry name" value="TPR-like_helical_dom_sf"/>
</dbReference>
<dbReference type="InterPro" id="IPR019734">
    <property type="entry name" value="TPR_rpt"/>
</dbReference>